<sequence>MNNTKERKSAQKKQSFSPVDIGTPQVPVRKIKSKNQQSELLSDWEHAS</sequence>
<evidence type="ECO:0000256" key="1">
    <source>
        <dbReference type="SAM" id="MobiDB-lite"/>
    </source>
</evidence>
<protein>
    <submittedName>
        <fullName evidence="2">Uncharacterized protein</fullName>
    </submittedName>
</protein>
<reference evidence="3" key="1">
    <citation type="submission" date="2019-02" db="EMBL/GenBank/DDBJ databases">
        <title>Draft genome sequence of Dolichospermum planctonicum NIES-80.</title>
        <authorList>
            <person name="Yamaguchi H."/>
            <person name="Suzuki S."/>
            <person name="Kawachi M."/>
        </authorList>
    </citation>
    <scope>NUCLEOTIDE SEQUENCE [LARGE SCALE GENOMIC DNA]</scope>
    <source>
        <strain evidence="3">NIES-80</strain>
    </source>
</reference>
<organism evidence="2 3">
    <name type="scientific">Dolichospermum planctonicum</name>
    <dbReference type="NCBI Taxonomy" id="136072"/>
    <lineage>
        <taxon>Bacteria</taxon>
        <taxon>Bacillati</taxon>
        <taxon>Cyanobacteriota</taxon>
        <taxon>Cyanophyceae</taxon>
        <taxon>Nostocales</taxon>
        <taxon>Aphanizomenonaceae</taxon>
        <taxon>Dolichospermum</taxon>
    </lineage>
</organism>
<proteinExistence type="predicted"/>
<evidence type="ECO:0000313" key="2">
    <source>
        <dbReference type="EMBL" id="GCL41781.1"/>
    </source>
</evidence>
<dbReference type="RefSeq" id="WP_190371875.1">
    <property type="nucleotide sequence ID" value="NZ_BJCF01000012.1"/>
</dbReference>
<dbReference type="Proteomes" id="UP000299367">
    <property type="component" value="Unassembled WGS sequence"/>
</dbReference>
<dbReference type="EMBL" id="BJCF01000012">
    <property type="protein sequence ID" value="GCL41781.1"/>
    <property type="molecule type" value="Genomic_DNA"/>
</dbReference>
<comment type="caution">
    <text evidence="2">The sequence shown here is derived from an EMBL/GenBank/DDBJ whole genome shotgun (WGS) entry which is preliminary data.</text>
</comment>
<dbReference type="AlphaFoldDB" id="A0A480AFC2"/>
<gene>
    <name evidence="2" type="ORF">NIES80_14780</name>
</gene>
<feature type="region of interest" description="Disordered" evidence="1">
    <location>
        <begin position="1"/>
        <end position="48"/>
    </location>
</feature>
<accession>A0A480AFC2</accession>
<name>A0A480AFC2_9CYAN</name>
<evidence type="ECO:0000313" key="3">
    <source>
        <dbReference type="Proteomes" id="UP000299367"/>
    </source>
</evidence>